<accession>A0A446CUC6</accession>
<keyword evidence="2" id="KW-1185">Reference proteome</keyword>
<sequence length="97" mass="10583">MKTGRLERPVCFCRQRLAAQPSADTAGAAAWYWSVTCVHPTAAIAASVNKIALQSRCVMRAPLPFFVIEPPSGFRHNYTLQIPLPALRKSGQDIAGM</sequence>
<dbReference type="Proteomes" id="UP000289184">
    <property type="component" value="Unassembled WGS sequence"/>
</dbReference>
<proteinExistence type="predicted"/>
<name>A0A446CUC6_9BURK</name>
<evidence type="ECO:0000313" key="2">
    <source>
        <dbReference type="Proteomes" id="UP000289184"/>
    </source>
</evidence>
<gene>
    <name evidence="1" type="ORF">AGI3411_05139</name>
</gene>
<organism evidence="1 2">
    <name type="scientific">Achromobacter agilis</name>
    <dbReference type="NCBI Taxonomy" id="1353888"/>
    <lineage>
        <taxon>Bacteria</taxon>
        <taxon>Pseudomonadati</taxon>
        <taxon>Pseudomonadota</taxon>
        <taxon>Betaproteobacteria</taxon>
        <taxon>Burkholderiales</taxon>
        <taxon>Alcaligenaceae</taxon>
        <taxon>Achromobacter</taxon>
    </lineage>
</organism>
<dbReference type="AlphaFoldDB" id="A0A446CUC6"/>
<dbReference type="EMBL" id="UFQB01000029">
    <property type="protein sequence ID" value="SSW71450.1"/>
    <property type="molecule type" value="Genomic_DNA"/>
</dbReference>
<reference evidence="1 2" key="1">
    <citation type="submission" date="2018-07" db="EMBL/GenBank/DDBJ databases">
        <authorList>
            <person name="Peeters C."/>
        </authorList>
    </citation>
    <scope>NUCLEOTIDE SEQUENCE [LARGE SCALE GENOMIC DNA]</scope>
    <source>
        <strain evidence="1 2">LMG 3411</strain>
    </source>
</reference>
<protein>
    <submittedName>
        <fullName evidence="1">Uncharacterized protein</fullName>
    </submittedName>
</protein>
<evidence type="ECO:0000313" key="1">
    <source>
        <dbReference type="EMBL" id="SSW71450.1"/>
    </source>
</evidence>